<feature type="signal peptide" evidence="2">
    <location>
        <begin position="1"/>
        <end position="50"/>
    </location>
</feature>
<keyword evidence="5" id="KW-1185">Reference proteome</keyword>
<dbReference type="AlphaFoldDB" id="A0A9P0WY91"/>
<feature type="region of interest" description="Disordered" evidence="1">
    <location>
        <begin position="310"/>
        <end position="339"/>
    </location>
</feature>
<sequence>MLQGSWPRSACATAGYNVSGARTRASSLKVFAMWYKWFTLLLVSCALVQAEDGGYAGPVTEGTGQVTVVTGPVSDVTGPVGEVTDRGREADQADLIRPSAANPVPGDIISQVGDASHTLLVNDAINTDVTEIPGPVATTRAPPRTLDRQAAELAWRSWLQSPESGNPNGPARRITTKSLFITPLICPKGQRLDRNGCVQTVTLNKDEHERILLDQLNALFMNSTPSNNAEDLYDYGEEEPGPLQLTIPIGLDPQSHQNIDKKGENGMLNDASIEAELELLKLQQQNMRQNDTAVDNTNILSHNVLNNLLTYPDKPKRDSHIQNSTESQETTDKGQKEEVFGHVNVDPVLYDTDIQNEEPAASNDPVKDIGSVNGTNTEMLNKNQTNADQPESLSSLTVKNAETTKLNPENDYSDIGEAIKLISRYAEVSTDDNFPKDRLRNPAEDSVLGTRTKLQYRRNRPTVSNNFSDIPPFNQPEVTKEAILAESLRGRLGVYYRYPNENFAPPPNYPFKRLQDYWPGRNQIGGVYNNMHENPKRHHHSYPHYFRPRGYPGLPDSYSGLYPAYQLYPHKVQQNASPIRSHPNDQDMYSLLGLRHWFSSEGASKR</sequence>
<evidence type="ECO:0000313" key="4">
    <source>
        <dbReference type="EMBL" id="CAH3903134.1"/>
    </source>
</evidence>
<dbReference type="Pfam" id="PF15888">
    <property type="entry name" value="FOG_N"/>
    <property type="match status" value="1"/>
</dbReference>
<comment type="caution">
    <text evidence="4">The sequence shown here is derived from an EMBL/GenBank/DDBJ whole genome shotgun (WGS) entry which is preliminary data.</text>
</comment>
<feature type="chain" id="PRO_5040387630" description="Folded gastrulation N-terminal domain-containing protein" evidence="2">
    <location>
        <begin position="51"/>
        <end position="606"/>
    </location>
</feature>
<evidence type="ECO:0000313" key="5">
    <source>
        <dbReference type="Proteomes" id="UP001152562"/>
    </source>
</evidence>
<reference evidence="4" key="1">
    <citation type="submission" date="2022-05" db="EMBL/GenBank/DDBJ databases">
        <authorList>
            <person name="Okamura Y."/>
        </authorList>
    </citation>
    <scope>NUCLEOTIDE SEQUENCE</scope>
</reference>
<accession>A0A9P0WY91</accession>
<evidence type="ECO:0000256" key="1">
    <source>
        <dbReference type="SAM" id="MobiDB-lite"/>
    </source>
</evidence>
<name>A0A9P0WY91_PIEBR</name>
<dbReference type="InterPro" id="IPR031761">
    <property type="entry name" value="FOG_N"/>
</dbReference>
<protein>
    <recommendedName>
        <fullName evidence="3">Folded gastrulation N-terminal domain-containing protein</fullName>
    </recommendedName>
</protein>
<evidence type="ECO:0000256" key="2">
    <source>
        <dbReference type="SAM" id="SignalP"/>
    </source>
</evidence>
<proteinExistence type="predicted"/>
<dbReference type="Proteomes" id="UP001152562">
    <property type="component" value="Unassembled WGS sequence"/>
</dbReference>
<gene>
    <name evidence="4" type="ORF">PIBRA_LOCUS900</name>
</gene>
<keyword evidence="2" id="KW-0732">Signal</keyword>
<organism evidence="4 5">
    <name type="scientific">Pieris brassicae</name>
    <name type="common">White butterfly</name>
    <name type="synonym">Large white butterfly</name>
    <dbReference type="NCBI Taxonomy" id="7116"/>
    <lineage>
        <taxon>Eukaryota</taxon>
        <taxon>Metazoa</taxon>
        <taxon>Ecdysozoa</taxon>
        <taxon>Arthropoda</taxon>
        <taxon>Hexapoda</taxon>
        <taxon>Insecta</taxon>
        <taxon>Pterygota</taxon>
        <taxon>Neoptera</taxon>
        <taxon>Endopterygota</taxon>
        <taxon>Lepidoptera</taxon>
        <taxon>Glossata</taxon>
        <taxon>Ditrysia</taxon>
        <taxon>Papilionoidea</taxon>
        <taxon>Pieridae</taxon>
        <taxon>Pierinae</taxon>
        <taxon>Pieris</taxon>
    </lineage>
</organism>
<feature type="domain" description="Folded gastrulation N-terminal" evidence="3">
    <location>
        <begin position="174"/>
        <end position="267"/>
    </location>
</feature>
<evidence type="ECO:0000259" key="3">
    <source>
        <dbReference type="Pfam" id="PF15888"/>
    </source>
</evidence>
<feature type="compositionally biased region" description="Basic and acidic residues" evidence="1">
    <location>
        <begin position="330"/>
        <end position="339"/>
    </location>
</feature>
<dbReference type="EMBL" id="CALOZG010000001">
    <property type="protein sequence ID" value="CAH3903134.1"/>
    <property type="molecule type" value="Genomic_DNA"/>
</dbReference>